<evidence type="ECO:0000259" key="1">
    <source>
        <dbReference type="Pfam" id="PF10536"/>
    </source>
</evidence>
<dbReference type="InterPro" id="IPR019557">
    <property type="entry name" value="AminoTfrase-like_pln_mobile"/>
</dbReference>
<evidence type="ECO:0000313" key="2">
    <source>
        <dbReference type="EMBL" id="WJZ85173.1"/>
    </source>
</evidence>
<dbReference type="PANTHER" id="PTHR34835:SF34">
    <property type="entry name" value="OS08G0555500 PROTEIN"/>
    <property type="match status" value="1"/>
</dbReference>
<sequence length="313" mass="36670">MAKSKESPKQYSLQKGVVPKLYLQIRCSPERVIRVIEELEPKQRVAIEEIGFGSLLQLRCRKIDHGLCLWLINSFNPNTYMLELYNTCIKLSFVDVEFIMGLRVRGLKIGMNKDVSHNNDLCKKYCDKKGRLPLVMLENQIREDKEGGNDFKVCFVLFVLGALLCPTMKLFVKRSFLHLVEDIDSIKKMNWAEFVLSYLVHGIEEFKMKQQSGVCGCLLFLMLFYHEHILFEEKFLPLYTRPCPRITAWGDDEVLGMKRRLKKVDGYANDNVKIWVIQNEIRDCVDRNVMTMEKENDEEQKFEINPNKDAIKR</sequence>
<dbReference type="EMBL" id="CP126651">
    <property type="protein sequence ID" value="WJZ85173.1"/>
    <property type="molecule type" value="Genomic_DNA"/>
</dbReference>
<organism evidence="2 3">
    <name type="scientific">Vitis vinifera</name>
    <name type="common">Grape</name>
    <dbReference type="NCBI Taxonomy" id="29760"/>
    <lineage>
        <taxon>Eukaryota</taxon>
        <taxon>Viridiplantae</taxon>
        <taxon>Streptophyta</taxon>
        <taxon>Embryophyta</taxon>
        <taxon>Tracheophyta</taxon>
        <taxon>Spermatophyta</taxon>
        <taxon>Magnoliopsida</taxon>
        <taxon>eudicotyledons</taxon>
        <taxon>Gunneridae</taxon>
        <taxon>Pentapetalae</taxon>
        <taxon>rosids</taxon>
        <taxon>Vitales</taxon>
        <taxon>Vitaceae</taxon>
        <taxon>Viteae</taxon>
        <taxon>Vitis</taxon>
    </lineage>
</organism>
<dbReference type="Pfam" id="PF10536">
    <property type="entry name" value="PMD"/>
    <property type="match status" value="1"/>
</dbReference>
<protein>
    <recommendedName>
        <fullName evidence="1">Aminotransferase-like plant mobile domain-containing protein</fullName>
    </recommendedName>
</protein>
<dbReference type="Proteomes" id="UP001227230">
    <property type="component" value="Chromosome 4"/>
</dbReference>
<accession>A0ABY9BQE1</accession>
<proteinExistence type="predicted"/>
<gene>
    <name evidence="2" type="ORF">VitviT2T_004724</name>
</gene>
<evidence type="ECO:0000313" key="3">
    <source>
        <dbReference type="Proteomes" id="UP001227230"/>
    </source>
</evidence>
<dbReference type="PANTHER" id="PTHR34835">
    <property type="entry name" value="OS07G0283600 PROTEIN-RELATED"/>
    <property type="match status" value="1"/>
</dbReference>
<keyword evidence="3" id="KW-1185">Reference proteome</keyword>
<feature type="domain" description="Aminotransferase-like plant mobile" evidence="1">
    <location>
        <begin position="51"/>
        <end position="229"/>
    </location>
</feature>
<name>A0ABY9BQE1_VITVI</name>
<reference evidence="2 3" key="1">
    <citation type="journal article" date="2023" name="Hortic Res">
        <title>The complete reference genome for grapevine (Vitis vinifera L.) genetics and breeding.</title>
        <authorList>
            <person name="Shi X."/>
            <person name="Cao S."/>
            <person name="Wang X."/>
            <person name="Huang S."/>
            <person name="Wang Y."/>
            <person name="Liu Z."/>
            <person name="Liu W."/>
            <person name="Leng X."/>
            <person name="Peng Y."/>
            <person name="Wang N."/>
            <person name="Wang Y."/>
            <person name="Ma Z."/>
            <person name="Xu X."/>
            <person name="Zhang F."/>
            <person name="Xue H."/>
            <person name="Zhong H."/>
            <person name="Wang Y."/>
            <person name="Zhang K."/>
            <person name="Velt A."/>
            <person name="Avia K."/>
            <person name="Holtgrawe D."/>
            <person name="Grimplet J."/>
            <person name="Matus J.T."/>
            <person name="Ware D."/>
            <person name="Wu X."/>
            <person name="Wang H."/>
            <person name="Liu C."/>
            <person name="Fang Y."/>
            <person name="Rustenholz C."/>
            <person name="Cheng Z."/>
            <person name="Xiao H."/>
            <person name="Zhou Y."/>
        </authorList>
    </citation>
    <scope>NUCLEOTIDE SEQUENCE [LARGE SCALE GENOMIC DNA]</scope>
    <source>
        <strain evidence="3">cv. Pinot noir / PN40024</strain>
        <tissue evidence="2">Leaf</tissue>
    </source>
</reference>